<keyword evidence="1" id="KW-1133">Transmembrane helix</keyword>
<keyword evidence="1" id="KW-0472">Membrane</keyword>
<sequence>MERESRPLLPALILPKLLILANLLLLLLFFSIFFPRQFFQIHKNVSFLLALQLRIVPPLRSQMNICFYFHVL</sequence>
<organism evidence="2">
    <name type="scientific">Panicum hallii</name>
    <dbReference type="NCBI Taxonomy" id="206008"/>
    <lineage>
        <taxon>Eukaryota</taxon>
        <taxon>Viridiplantae</taxon>
        <taxon>Streptophyta</taxon>
        <taxon>Embryophyta</taxon>
        <taxon>Tracheophyta</taxon>
        <taxon>Spermatophyta</taxon>
        <taxon>Magnoliopsida</taxon>
        <taxon>Liliopsida</taxon>
        <taxon>Poales</taxon>
        <taxon>Poaceae</taxon>
        <taxon>PACMAD clade</taxon>
        <taxon>Panicoideae</taxon>
        <taxon>Panicodae</taxon>
        <taxon>Paniceae</taxon>
        <taxon>Panicinae</taxon>
        <taxon>Panicum</taxon>
        <taxon>Panicum sect. Panicum</taxon>
    </lineage>
</organism>
<gene>
    <name evidence="2" type="ORF">PAHAL_7G006700</name>
</gene>
<dbReference type="Proteomes" id="UP000243499">
    <property type="component" value="Chromosome 7"/>
</dbReference>
<keyword evidence="1" id="KW-0812">Transmembrane</keyword>
<name>A0A2T8IAJ3_9POAL</name>
<protein>
    <submittedName>
        <fullName evidence="2">Uncharacterized protein</fullName>
    </submittedName>
</protein>
<dbReference type="AlphaFoldDB" id="A0A2T8IAJ3"/>
<dbReference type="EMBL" id="CM008052">
    <property type="protein sequence ID" value="PVH34684.1"/>
    <property type="molecule type" value="Genomic_DNA"/>
</dbReference>
<evidence type="ECO:0000256" key="1">
    <source>
        <dbReference type="SAM" id="Phobius"/>
    </source>
</evidence>
<dbReference type="Gramene" id="PVH34684">
    <property type="protein sequence ID" value="PVH34684"/>
    <property type="gene ID" value="PAHAL_7G006700"/>
</dbReference>
<accession>A0A2T8IAJ3</accession>
<evidence type="ECO:0000313" key="2">
    <source>
        <dbReference type="EMBL" id="PVH34684.1"/>
    </source>
</evidence>
<reference evidence="2" key="1">
    <citation type="submission" date="2018-04" db="EMBL/GenBank/DDBJ databases">
        <title>WGS assembly of Panicum hallii.</title>
        <authorList>
            <person name="Lovell J."/>
            <person name="Jenkins J."/>
            <person name="Lowry D."/>
            <person name="Mamidi S."/>
            <person name="Sreedasyam A."/>
            <person name="Weng X."/>
            <person name="Barry K."/>
            <person name="Bonette J."/>
            <person name="Campitelli B."/>
            <person name="Daum C."/>
            <person name="Gordon S."/>
            <person name="Gould B."/>
            <person name="Lipzen A."/>
            <person name="Macqueen A."/>
            <person name="Palacio-Mejia J."/>
            <person name="Plott C."/>
            <person name="Shakirov E."/>
            <person name="Shu S."/>
            <person name="Yoshinaga Y."/>
            <person name="Zane M."/>
            <person name="Rokhsar D."/>
            <person name="Grimwood J."/>
            <person name="Schmutz J."/>
            <person name="Juenger T."/>
        </authorList>
    </citation>
    <scope>NUCLEOTIDE SEQUENCE [LARGE SCALE GENOMIC DNA]</scope>
    <source>
        <strain evidence="2">FIL2</strain>
    </source>
</reference>
<proteinExistence type="predicted"/>
<feature type="transmembrane region" description="Helical" evidence="1">
    <location>
        <begin position="12"/>
        <end position="34"/>
    </location>
</feature>